<proteinExistence type="predicted"/>
<dbReference type="InterPro" id="IPR020845">
    <property type="entry name" value="AMP-binding_CS"/>
</dbReference>
<feature type="region of interest" description="Disordered" evidence="3">
    <location>
        <begin position="598"/>
        <end position="627"/>
    </location>
</feature>
<feature type="compositionally biased region" description="Basic and acidic residues" evidence="3">
    <location>
        <begin position="600"/>
        <end position="609"/>
    </location>
</feature>
<dbReference type="PANTHER" id="PTHR43272">
    <property type="entry name" value="LONG-CHAIN-FATTY-ACID--COA LIGASE"/>
    <property type="match status" value="1"/>
</dbReference>
<dbReference type="Pfam" id="PF23562">
    <property type="entry name" value="AMP-binding_C_3"/>
    <property type="match status" value="1"/>
</dbReference>
<organism evidence="5 6">
    <name type="scientific">Actinoallomurus acaciae</name>
    <dbReference type="NCBI Taxonomy" id="502577"/>
    <lineage>
        <taxon>Bacteria</taxon>
        <taxon>Bacillati</taxon>
        <taxon>Actinomycetota</taxon>
        <taxon>Actinomycetes</taxon>
        <taxon>Streptosporangiales</taxon>
        <taxon>Thermomonosporaceae</taxon>
        <taxon>Actinoallomurus</taxon>
    </lineage>
</organism>
<protein>
    <submittedName>
        <fullName evidence="5">AMP-dependent synthetase/ligase</fullName>
    </submittedName>
</protein>
<dbReference type="Proteomes" id="UP001589627">
    <property type="component" value="Unassembled WGS sequence"/>
</dbReference>
<name>A0ABV5YJA1_9ACTN</name>
<dbReference type="CDD" id="cd05907">
    <property type="entry name" value="VL_LC_FACS_like"/>
    <property type="match status" value="1"/>
</dbReference>
<gene>
    <name evidence="5" type="ORF">ACFFNX_23360</name>
</gene>
<keyword evidence="1" id="KW-0547">Nucleotide-binding</keyword>
<evidence type="ECO:0000259" key="4">
    <source>
        <dbReference type="Pfam" id="PF00501"/>
    </source>
</evidence>
<comment type="caution">
    <text evidence="5">The sequence shown here is derived from an EMBL/GenBank/DDBJ whole genome shotgun (WGS) entry which is preliminary data.</text>
</comment>
<dbReference type="Pfam" id="PF00501">
    <property type="entry name" value="AMP-binding"/>
    <property type="match status" value="1"/>
</dbReference>
<dbReference type="InterPro" id="IPR000873">
    <property type="entry name" value="AMP-dep_synth/lig_dom"/>
</dbReference>
<evidence type="ECO:0000256" key="2">
    <source>
        <dbReference type="ARBA" id="ARBA00022840"/>
    </source>
</evidence>
<evidence type="ECO:0000256" key="3">
    <source>
        <dbReference type="SAM" id="MobiDB-lite"/>
    </source>
</evidence>
<reference evidence="5 6" key="1">
    <citation type="submission" date="2024-09" db="EMBL/GenBank/DDBJ databases">
        <authorList>
            <person name="Sun Q."/>
            <person name="Mori K."/>
        </authorList>
    </citation>
    <scope>NUCLEOTIDE SEQUENCE [LARGE SCALE GENOMIC DNA]</scope>
    <source>
        <strain evidence="5 6">TBRC 0563</strain>
    </source>
</reference>
<evidence type="ECO:0000313" key="5">
    <source>
        <dbReference type="EMBL" id="MFB9835124.1"/>
    </source>
</evidence>
<sequence length="627" mass="67736">MIELSVPAVAVVPDSATLTDPVWENADVAPEAVQFARRDGGRWQDVTCARFRDDVVALARGLLAAGVQVGDRVALLSANRYEWTLIDYAVWAAGAVTVPIYPTSGSEQIAWILSDSGSVACFVETDAQRALVNGLRHRVPGMTRLWRIDAPRGAIGELTALGTAVPAEEVERRRRAVGADQVATIVYTSGTTGRPRGCGLTHHNLCSEIANIVPRFPSMFRDDASTLLFLPLAHSFARVVQIGCVRTRIRMGHAAGTEHLLADLRSFRPTFISAVPRMFEKLYDAARRKAQAGGKGAIFARAERVAVAYSRSLDSGGPGPLLRLEHALFTPLTYAKVRAALGGRCTHAICGGAPLDARLAHFYRGIGIDVREGYGLTETSPVLTANFDDEVRLGTAGRPLPGTTVRIADDGEILVTGDQVLTHYWNNEAATAESWDAAGWFHTGDLGELDDDGFLRITGRKKEMITTSGGKNVAPAVLEDRLRGHALIGQCMVVGDRRPFIAALITIDERALAEWKAANGRPAGATIADLRDDPRLRAAVQEAVDDANRAVSRAESIRSFRILPRDFTEPTGELTPSQKVKRDVVAEKYAEEIAAIYGDRIPRRGEPRPHRAPAAGPRTTPDGTADS</sequence>
<dbReference type="PROSITE" id="PS00455">
    <property type="entry name" value="AMP_BINDING"/>
    <property type="match status" value="1"/>
</dbReference>
<evidence type="ECO:0000313" key="6">
    <source>
        <dbReference type="Proteomes" id="UP001589627"/>
    </source>
</evidence>
<evidence type="ECO:0000256" key="1">
    <source>
        <dbReference type="ARBA" id="ARBA00022741"/>
    </source>
</evidence>
<feature type="domain" description="AMP-dependent synthetase/ligase" evidence="4">
    <location>
        <begin position="24"/>
        <end position="425"/>
    </location>
</feature>
<dbReference type="InterPro" id="IPR042099">
    <property type="entry name" value="ANL_N_sf"/>
</dbReference>
<dbReference type="SUPFAM" id="SSF56801">
    <property type="entry name" value="Acetyl-CoA synthetase-like"/>
    <property type="match status" value="1"/>
</dbReference>
<accession>A0ABV5YJA1</accession>
<dbReference type="Gene3D" id="3.40.50.12780">
    <property type="entry name" value="N-terminal domain of ligase-like"/>
    <property type="match status" value="2"/>
</dbReference>
<dbReference type="PANTHER" id="PTHR43272:SF33">
    <property type="entry name" value="AMP-BINDING DOMAIN-CONTAINING PROTEIN-RELATED"/>
    <property type="match status" value="1"/>
</dbReference>
<dbReference type="EMBL" id="JBHLZP010000179">
    <property type="protein sequence ID" value="MFB9835124.1"/>
    <property type="molecule type" value="Genomic_DNA"/>
</dbReference>
<keyword evidence="2" id="KW-0067">ATP-binding</keyword>
<keyword evidence="6" id="KW-1185">Reference proteome</keyword>
<feature type="compositionally biased region" description="Low complexity" evidence="3">
    <location>
        <begin position="612"/>
        <end position="627"/>
    </location>
</feature>
<dbReference type="RefSeq" id="WP_378206019.1">
    <property type="nucleotide sequence ID" value="NZ_JBHLZP010000179.1"/>
</dbReference>